<dbReference type="STRING" id="1562970.ING2E5B_1133"/>
<dbReference type="Pfam" id="PF12741">
    <property type="entry name" value="SusD-like"/>
    <property type="match status" value="2"/>
</dbReference>
<protein>
    <recommendedName>
        <fullName evidence="4">Lipoprotein</fullName>
    </recommendedName>
</protein>
<dbReference type="EMBL" id="LN515532">
    <property type="protein sequence ID" value="CEA15885.1"/>
    <property type="molecule type" value="Genomic_DNA"/>
</dbReference>
<dbReference type="Gene3D" id="1.25.40.390">
    <property type="match status" value="2"/>
</dbReference>
<dbReference type="Proteomes" id="UP000032417">
    <property type="component" value="Chromosome 1"/>
</dbReference>
<proteinExistence type="predicted"/>
<evidence type="ECO:0008006" key="4">
    <source>
        <dbReference type="Google" id="ProtNLM"/>
    </source>
</evidence>
<organism evidence="2 3">
    <name type="scientific">Fermentimonas caenicola</name>
    <dbReference type="NCBI Taxonomy" id="1562970"/>
    <lineage>
        <taxon>Bacteria</taxon>
        <taxon>Pseudomonadati</taxon>
        <taxon>Bacteroidota</taxon>
        <taxon>Bacteroidia</taxon>
        <taxon>Bacteroidales</taxon>
        <taxon>Dysgonomonadaceae</taxon>
        <taxon>Fermentimonas</taxon>
    </lineage>
</organism>
<reference evidence="2 3" key="1">
    <citation type="submission" date="2014-08" db="EMBL/GenBank/DDBJ databases">
        <authorList>
            <person name="Wibberg D."/>
        </authorList>
    </citation>
    <scope>NUCLEOTIDE SEQUENCE [LARGE SCALE GENOMIC DNA]</scope>
    <source>
        <strain evidence="3">ING2-E5B</strain>
    </source>
</reference>
<gene>
    <name evidence="2" type="ORF">ING2E5B_1133</name>
</gene>
<feature type="signal peptide" evidence="1">
    <location>
        <begin position="1"/>
        <end position="19"/>
    </location>
</feature>
<evidence type="ECO:0000313" key="3">
    <source>
        <dbReference type="Proteomes" id="UP000032417"/>
    </source>
</evidence>
<dbReference type="AlphaFoldDB" id="A0A098BYX1"/>
<dbReference type="SUPFAM" id="SSF48452">
    <property type="entry name" value="TPR-like"/>
    <property type="match status" value="1"/>
</dbReference>
<evidence type="ECO:0000313" key="2">
    <source>
        <dbReference type="EMBL" id="CEA15885.1"/>
    </source>
</evidence>
<dbReference type="InterPro" id="IPR024302">
    <property type="entry name" value="SusD-like"/>
</dbReference>
<sequence length="635" mass="71558">MKNKINKAILLLFGFIAFACSDFEELNVDPKAANSEQVQVEYVINDALIGPQQDPHIAERVFVLYWKTAARQHLSTGIAGGTYNDDWSSDYYRYLSGWLKSANLAVSLAQEKIDNDQTVPYTNNLMQIARIWRVYLMSEFTDNFGPMPIDAFNGSNPEFKPENEVYYYMLEELADASSQLDLTAPAVPNDVTKYDQAYGFNYLKWKKYANSLRLRLAMRISEVDPSKSKSEFEAAAAGPLITAADDIFGVDERPGWDALTGVMSREWNSQLLSATLNNLYIGLGSIPSSAVLPEALHGNIKDANYIGIRYNNHIPSKTNDPSTGFWMDGLHQVIDPRAYEAFTIPGDFENPNFSYFPTYENTPSIVKRNLLNENGSVFVEIDATYTWNAHTIGNWGPIGSLNQVRNFIGTIPKLSHQFRGSQSRRIFFGDWETYFLLAEGALRGWNAGTTAKDAYENGIRANFAYWGLSEHVAAYLESESYNRAGTSVKFDHTAEPPASVVMNYIDGYTGQPGTFNYTFPSNTIYMNGTVKNDQLTKIITQKYIAHMPWLPLEAWSDHRRLGLPFFENIAVELPNNDLPDLTSSNYMTNSVRFFPQRLKYPSSLPNTNPDGYAIATGFLSNGKDEVLTPLWWAKK</sequence>
<keyword evidence="3" id="KW-1185">Reference proteome</keyword>
<keyword evidence="1" id="KW-0732">Signal</keyword>
<feature type="chain" id="PRO_5030002966" description="Lipoprotein" evidence="1">
    <location>
        <begin position="20"/>
        <end position="635"/>
    </location>
</feature>
<dbReference type="PROSITE" id="PS51257">
    <property type="entry name" value="PROKAR_LIPOPROTEIN"/>
    <property type="match status" value="1"/>
</dbReference>
<dbReference type="HOGENOM" id="CLU_025928_0_0_10"/>
<dbReference type="OrthoDB" id="1109828at2"/>
<name>A0A098BYX1_9BACT</name>
<accession>A0A098BYX1</accession>
<dbReference type="PATRIC" id="fig|1562970.3.peg.1121"/>
<dbReference type="InterPro" id="IPR011990">
    <property type="entry name" value="TPR-like_helical_dom_sf"/>
</dbReference>
<dbReference type="KEGG" id="pbt:ING2E5B_1133"/>
<evidence type="ECO:0000256" key="1">
    <source>
        <dbReference type="SAM" id="SignalP"/>
    </source>
</evidence>